<evidence type="ECO:0000313" key="3">
    <source>
        <dbReference type="Proteomes" id="UP000095284"/>
    </source>
</evidence>
<dbReference type="Proteomes" id="UP000582659">
    <property type="component" value="Unassembled WGS sequence"/>
</dbReference>
<gene>
    <name evidence="2" type="ORF">BXYJ_LOCUS10071</name>
</gene>
<name>A0A1I7RM04_BURXY</name>
<dbReference type="AlphaFoldDB" id="A0A1I7RM04"/>
<keyword evidence="4" id="KW-1185">Reference proteome</keyword>
<dbReference type="EMBL" id="CAJFCV020000004">
    <property type="protein sequence ID" value="CAG9118073.1"/>
    <property type="molecule type" value="Genomic_DNA"/>
</dbReference>
<sequence>MTVAPTFSGSDDFYHPRRSSNNLNNEIEHVMRLMANASMPTTTHSTDINNNYIGSGKGHNMFGSTPPDQCLYIHIPKDNRGGLF</sequence>
<reference evidence="2" key="2">
    <citation type="submission" date="2020-09" db="EMBL/GenBank/DDBJ databases">
        <authorList>
            <person name="Kikuchi T."/>
        </authorList>
    </citation>
    <scope>NUCLEOTIDE SEQUENCE</scope>
    <source>
        <strain evidence="2">Ka4C1</strain>
    </source>
</reference>
<accession>A0A1I7RM04</accession>
<organism evidence="3 5">
    <name type="scientific">Bursaphelenchus xylophilus</name>
    <name type="common">Pinewood nematode worm</name>
    <name type="synonym">Aphelenchoides xylophilus</name>
    <dbReference type="NCBI Taxonomy" id="6326"/>
    <lineage>
        <taxon>Eukaryota</taxon>
        <taxon>Metazoa</taxon>
        <taxon>Ecdysozoa</taxon>
        <taxon>Nematoda</taxon>
        <taxon>Chromadorea</taxon>
        <taxon>Rhabditida</taxon>
        <taxon>Tylenchina</taxon>
        <taxon>Tylenchomorpha</taxon>
        <taxon>Aphelenchoidea</taxon>
        <taxon>Aphelenchoididae</taxon>
        <taxon>Bursaphelenchus</taxon>
    </lineage>
</organism>
<feature type="region of interest" description="Disordered" evidence="1">
    <location>
        <begin position="1"/>
        <end position="20"/>
    </location>
</feature>
<protein>
    <submittedName>
        <fullName evidence="2">(pine wood nematode) hypothetical protein</fullName>
    </submittedName>
</protein>
<evidence type="ECO:0000313" key="4">
    <source>
        <dbReference type="Proteomes" id="UP000659654"/>
    </source>
</evidence>
<dbReference type="Proteomes" id="UP000095284">
    <property type="component" value="Unplaced"/>
</dbReference>
<dbReference type="OrthoDB" id="10335138at2759"/>
<dbReference type="WBParaSite" id="BXY_0173900.1">
    <property type="protein sequence ID" value="BXY_0173900.1"/>
    <property type="gene ID" value="BXY_0173900"/>
</dbReference>
<reference evidence="5" key="1">
    <citation type="submission" date="2016-11" db="UniProtKB">
        <authorList>
            <consortium name="WormBaseParasite"/>
        </authorList>
    </citation>
    <scope>IDENTIFICATION</scope>
</reference>
<evidence type="ECO:0000313" key="5">
    <source>
        <dbReference type="WBParaSite" id="BXY_0173900.1"/>
    </source>
</evidence>
<evidence type="ECO:0000256" key="1">
    <source>
        <dbReference type="SAM" id="MobiDB-lite"/>
    </source>
</evidence>
<dbReference type="EMBL" id="CAJFDI010000004">
    <property type="protein sequence ID" value="CAD5227681.1"/>
    <property type="molecule type" value="Genomic_DNA"/>
</dbReference>
<evidence type="ECO:0000313" key="2">
    <source>
        <dbReference type="EMBL" id="CAD5227681.1"/>
    </source>
</evidence>
<proteinExistence type="predicted"/>
<dbReference type="Proteomes" id="UP000659654">
    <property type="component" value="Unassembled WGS sequence"/>
</dbReference>